<sequence>MDWQKFLNGECGGHGLSAEQTETLLVALFSPENCPRNQAQLSVELSISEATVKQRLGVIYKKFGNTFPQLLDQNGAGKLDILFIKLKQKYYPKPDPVVAPYPEEFISLIKEKIRTFCGRGFVFDTFHQFITENSHGYFTIIGDAGMGKSSIVAKYVWEHKSPCYFNIVVERRNRPELFLKSIRQQLIDRYELLKSEDADLPKLLATVAGKLTAGERLVIAIDALDEVEQEPGENLLHLPTTLPNNVYFLLTRRPFNFGQRRLAVSPGVPVKDLDLRDEKYMNFNQDDIKEYIRFFINTDPDYKDKLRNWIQTHSIADTMFAEQVANKSENNFMYLRYVLPAIANGYYNDLDLKQLPDGLQEYYQSHWVRMKMESKPGQLMEIVLYILLEIGTAIPCEMIAGIAKVDECDVAQVLEDEWVEYLKKQNLDGEICYTIYHASFLDFLKGKREMDSKRKIFKEVNQRIAEYLEEGIV</sequence>
<keyword evidence="2" id="KW-1185">Reference proteome</keyword>
<dbReference type="RefSeq" id="WP_246276589.1">
    <property type="nucleotide sequence ID" value="NZ_CAWPPK010000263.1"/>
</dbReference>
<proteinExistence type="predicted"/>
<dbReference type="Proteomes" id="UP000702425">
    <property type="component" value="Unassembled WGS sequence"/>
</dbReference>
<protein>
    <recommendedName>
        <fullName evidence="3">NACHT domain-containing protein</fullName>
    </recommendedName>
</protein>
<organism evidence="1 2">
    <name type="scientific">Microcoleus asticus IPMA8</name>
    <dbReference type="NCBI Taxonomy" id="2563858"/>
    <lineage>
        <taxon>Bacteria</taxon>
        <taxon>Bacillati</taxon>
        <taxon>Cyanobacteriota</taxon>
        <taxon>Cyanophyceae</taxon>
        <taxon>Oscillatoriophycideae</taxon>
        <taxon>Oscillatoriales</taxon>
        <taxon>Microcoleaceae</taxon>
        <taxon>Microcoleus</taxon>
        <taxon>Microcoleus asticus</taxon>
    </lineage>
</organism>
<dbReference type="EMBL" id="SRRZ01000005">
    <property type="protein sequence ID" value="NQE32727.1"/>
    <property type="molecule type" value="Genomic_DNA"/>
</dbReference>
<evidence type="ECO:0000313" key="2">
    <source>
        <dbReference type="Proteomes" id="UP000702425"/>
    </source>
</evidence>
<accession>A0ABX2CQQ4</accession>
<dbReference type="SUPFAM" id="SSF52540">
    <property type="entry name" value="P-loop containing nucleoside triphosphate hydrolases"/>
    <property type="match status" value="1"/>
</dbReference>
<evidence type="ECO:0000313" key="1">
    <source>
        <dbReference type="EMBL" id="NQE32727.1"/>
    </source>
</evidence>
<dbReference type="InterPro" id="IPR027417">
    <property type="entry name" value="P-loop_NTPase"/>
</dbReference>
<gene>
    <name evidence="1" type="ORF">E5S67_00443</name>
</gene>
<reference evidence="1 2" key="1">
    <citation type="journal article" date="2020" name="Sci. Rep.">
        <title>A novel cyanobacterial geosmin producer, revising GeoA distribution and dispersion patterns in Bacteria.</title>
        <authorList>
            <person name="Churro C."/>
            <person name="Semedo-Aguiar A.P."/>
            <person name="Silva A.D."/>
            <person name="Pereira-Leal J.B."/>
            <person name="Leite R.B."/>
        </authorList>
    </citation>
    <scope>NUCLEOTIDE SEQUENCE [LARGE SCALE GENOMIC DNA]</scope>
    <source>
        <strain evidence="1 2">IPMA8</strain>
    </source>
</reference>
<name>A0ABX2CQQ4_9CYAN</name>
<comment type="caution">
    <text evidence="1">The sequence shown here is derived from an EMBL/GenBank/DDBJ whole genome shotgun (WGS) entry which is preliminary data.</text>
</comment>
<evidence type="ECO:0008006" key="3">
    <source>
        <dbReference type="Google" id="ProtNLM"/>
    </source>
</evidence>
<dbReference type="Gene3D" id="3.40.50.300">
    <property type="entry name" value="P-loop containing nucleotide triphosphate hydrolases"/>
    <property type="match status" value="1"/>
</dbReference>